<reference evidence="1" key="1">
    <citation type="journal article" date="2022" name="J. Anim. Sci.">
        <title>Whole genome sequence analyses-based assessment of virulence potential and antimicrobial susceptibilities and resistance of Enterococcus faecium strains isolated from commercial swine and cattle probiotic products.</title>
        <authorList>
            <person name="Shridhar P.B."/>
            <person name="Amachawadi R.G."/>
            <person name="Tokach M."/>
            <person name="Patel I."/>
            <person name="Gangiredla J."/>
            <person name="Mammel M."/>
            <person name="Nagaraja T.G."/>
        </authorList>
    </citation>
    <scope>NUCLEOTIDE SEQUENCE</scope>
    <source>
        <strain evidence="1">EF216</strain>
    </source>
</reference>
<evidence type="ECO:0000313" key="2">
    <source>
        <dbReference type="Proteomes" id="UP000704433"/>
    </source>
</evidence>
<sequence>LSTFLHKFGLIPRNWLLNTVYSEKKVCDKTFVTDLLLFIDPAITRRNFCESFFANSFLKSVQETTSFINPILLLS</sequence>
<comment type="caution">
    <text evidence="1">The sequence shown here is derived from an EMBL/GenBank/DDBJ whole genome shotgun (WGS) entry which is preliminary data.</text>
</comment>
<organism evidence="1 2">
    <name type="scientific">Enterococcus lactis</name>
    <dbReference type="NCBI Taxonomy" id="357441"/>
    <lineage>
        <taxon>Bacteria</taxon>
        <taxon>Bacillati</taxon>
        <taxon>Bacillota</taxon>
        <taxon>Bacilli</taxon>
        <taxon>Lactobacillales</taxon>
        <taxon>Enterococcaceae</taxon>
        <taxon>Enterococcus</taxon>
    </lineage>
</organism>
<feature type="non-terminal residue" evidence="1">
    <location>
        <position position="1"/>
    </location>
</feature>
<gene>
    <name evidence="1" type="ORF">KYX84_13435</name>
</gene>
<evidence type="ECO:0000313" key="1">
    <source>
        <dbReference type="EMBL" id="MBX4195140.1"/>
    </source>
</evidence>
<name>A0AAW4QN36_9ENTE</name>
<accession>A0AAW4QN36</accession>
<proteinExistence type="predicted"/>
<dbReference type="Proteomes" id="UP000704433">
    <property type="component" value="Unassembled WGS sequence"/>
</dbReference>
<protein>
    <submittedName>
        <fullName evidence="1">Uncharacterized protein</fullName>
    </submittedName>
</protein>
<dbReference type="RefSeq" id="WP_220725653.1">
    <property type="nucleotide sequence ID" value="NZ_JAIFOD010000073.1"/>
</dbReference>
<dbReference type="EMBL" id="JAIFOD010000073">
    <property type="protein sequence ID" value="MBX4195140.1"/>
    <property type="molecule type" value="Genomic_DNA"/>
</dbReference>
<dbReference type="AlphaFoldDB" id="A0AAW4QN36"/>